<dbReference type="InterPro" id="IPR014755">
    <property type="entry name" value="Cu-Rt/internalin_Ig-like"/>
</dbReference>
<dbReference type="InterPro" id="IPR013783">
    <property type="entry name" value="Ig-like_fold"/>
</dbReference>
<feature type="signal peptide" evidence="2">
    <location>
        <begin position="1"/>
        <end position="29"/>
    </location>
</feature>
<dbReference type="Pfam" id="PF18962">
    <property type="entry name" value="Por_Secre_tail"/>
    <property type="match status" value="1"/>
</dbReference>
<organism evidence="5 6">
    <name type="scientific">Reichenbachiella agarivorans</name>
    <dbReference type="NCBI Taxonomy" id="2979464"/>
    <lineage>
        <taxon>Bacteria</taxon>
        <taxon>Pseudomonadati</taxon>
        <taxon>Bacteroidota</taxon>
        <taxon>Cytophagia</taxon>
        <taxon>Cytophagales</taxon>
        <taxon>Reichenbachiellaceae</taxon>
        <taxon>Reichenbachiella</taxon>
    </lineage>
</organism>
<name>A0ABY6CNQ1_9BACT</name>
<accession>A0ABY6CNQ1</accession>
<evidence type="ECO:0000256" key="2">
    <source>
        <dbReference type="SAM" id="SignalP"/>
    </source>
</evidence>
<dbReference type="Pfam" id="PF13205">
    <property type="entry name" value="Big_5"/>
    <property type="match status" value="1"/>
</dbReference>
<evidence type="ECO:0000259" key="3">
    <source>
        <dbReference type="Pfam" id="PF13205"/>
    </source>
</evidence>
<sequence length="3758" mass="397541">MRNSTNKKRFNILFVLVAFLTLGGIQAWAQPTVLSVTATSTTTIDITFDQDVVFTSSSVDFATGISGTGLDVSGADATVSNDVITVTLSIALSGTDFEITDASFTIADNTVEDVATSMPIIGFVGQNLTDGQAPVLQSATAISNTEIALQYSEDIDGVSLDHDDGIAISGGVTVTGIALDTDNSVVIVTVDDLGGTDYTGTLDITLDAGDVIEDVNGNSAADASGFAISDGQAPVLQSATAISNTEIALQYSEDIDGVSLDHDDGMVISGGVAVTSIALDTDNSVVIVTVDDLGGTDYTGTLDITLDAGDVIEDANGNSAADASGFAISDGQAPVLQSATAISNTEIALQYSEDIDGVSLGHDDGIVISGGVAVTSIALDTDNSMVIVTVDDLGGTDYTGTLDITLDAGDVIEDANGNSAADALGFAISDGQAPIMVGNILAIDNSYIDIEFSEPVYASGGGALAAAIGTEFTFDFNANGGGASNVTVGSITKTGGGALAGGETTIRFNLNVTGTPDGSEDISITVLSAAVVKDASDVFMSAGQMIGPINLTPDESFIVKNGTNNTISSIQNTDPGTTSDAIVFSFSITNPVVGGSSQDFRFTGMTFTPGADNDFAWDDVIAGARLEYDGDPTNDFIVQTTIGASSIVFTGIDNGNGNWGDIDAGGSTKTYNLKIWLKSTVADPETLDDASLKLQFELSGDNIVFTSSSTLDNNSTASSDQIDVEVVGTKLIFDASDDPTGGSFELTDFITATIIAVDANNNYDVDETSSISVVHTTGSGTFTGTSSASMTNGEVTFSDLNIDSPGTGNVLTFSGVGFTDVVANNITILDTDPPIVNTLSPLNNATAVSLNGTLTVTFNENIQAGSGSITIVEQSVPPNNTVINITNTSMVNISGTTLTITPPAFNSSSSYYVVIPNGVITDTNGNAFAGIVTNNGWAFSTADEIALTSVSKLSATELILTFNRNINLVGSEETDFLVKDTKGAGSDFVSSALATHAASQVKLTVADLSAAVGDLSLSFVKSTTEIQDQANAANFLGDFSSYIIDTDQIAPSMLSAVVSSDTDITISFDDIVQVAGLNPTDFTVVDGEGSYPVTAVSDGTAYDADIVISMSGGGLSSGISNLTISYNNAHNEVMDYGNNPAPSASLVIDTFAPKFDIETASAEDATIKLTFNTDETGDIYYVIVADGSTAPTAAEVKLQQASGGGAPLASGTIDVSSITTDYTRTAILSPNTVYDVYYIVEDKVLFNQSAVASFNNVTTGGVTVTTALWTDLCLDGVAEAGNAGFTDVVIAEGIANDIKAGTAVNYLIKLPTNFEFNELVGAIDVNGSTEITGYSVSYPAANLLQIEYTASAASLLELNTITITGLEIRAKNTVTTSVNFTRFGGTANIFGANIGNPAFVLGTVSSKARPAAPTINLAGTGDVTNDQFRIDPNGTFDLTASGTGGTFDWTYLNGSAAQSGSTATVDETGWVAGTFPNNFSASTFGLYTVQVTETVDGCVSDISDVDIAVFGISLNPNTTAFTDDDNVGTVITMDFPSAGHSGDFNGSGLVSENINAATNSASVRFKPSAVGDVDSPYNITYTLTRNFDAKQFLISQLLYVSDADENLFTNTVEQYFCESTVSVNMDVDANPSNEPANVWFYELEAFMSDGGGGYTELVGAGDPLTAPGGGSVPITADWPTDGWNFNPSVSGPGNFRIVRFFAPNGAFSPEGVKNPLGNVDITVYDLPVLEIENKLANDFCVDDAGVALKADIKHGVNTTTDITFTQYRIVKETTPGSKNFNTANYVTIPSGSLDFSAIADGSLGASLALSGLGSSYQIEVASIEAQDPGVNSSNLSCTNTATAIFTLHQVPNKPVLDMATMGVGYDQGTNDYVVEYCDLDNPVDFVVSGQDATTKVIWYEDDGFGGLGTLIHEEVTSSTTVYELFGTINPAVGSHTFYFTQVHYTDLTGFTGCESDFSTLTVEIYPTPSDPVVDVSAVGADVVGGVYTFEYCQGAIDDIVISSPSTQIGEEFYDWYDSDGISIIDGFGVGDLDANGVGDGLGEGLISSIGNVSITGSEFFGHFGEDPNSPTSGTYTLYVAKRENRNLNGVFDGCSSMLKQINVVIYPIPAAPTLTDALSDINVCSGELNLNTRIAPTDPILTPHASLVRYSWYDASTGGSAIASADGTDVTYADVVPSLTAETGSTPTNGGSGYYELSSTYHAMAYLSQTTNYLGSSKLTTDFAGCESPTRSLVDITMYPLASAPVVKGPSDNGAYTGGIDEVLNFEAGALSATNTFTASTTFVPDVTFEQNFNWFISNDLGAKFGQIAIAYSRDASAQANELGLTGIPTDVNSYFLINQTTFIETSGDFVGCQSDYAKLQVNTWDEPSTPTEFNNRTEIYYCFEDAVQAIRVKNNASDDGEPNLKFVWYRSEADAVARTNPLTSTNMTGLEGEYINPVDLITDETRTDGGTNLSGTPEVGEYTFYVAVNKDSGTSGSDQNFIGAESTPVRITISVRSVPSTPILVNNAPTICEGATIPSFQVLNSAGQRFTWIYDANDNDIIDDTPQVNEAFASSYTPLNTTDGVYTYFVSQLTDKNIGGSTFAGCESEYLSFDFTVNNIPVKPIVTGNSGDNTYLYCANETITTLDIGNMSDYNAGVTFQWFTNAGLSSQIFSSQSIDGSQILANNHPSFPTVSSATDIDLKYYAIAIEGGCKSSQFDNTLAADVTLSINPLPNITINLPNIETGTRSAAGEYCVSRDEVILTGYIGVTPVNSGTYTVSSGMTAINDYGDGTGGFLPSIAHYLTDDNGIVGTEEGGDPTVHTVTLTYTDASSSCSNSVSKEVKVNPLAQLALVSNEIGFTDLAFPEFVICESYDDFVIEATADVVGDDGKYYINGVNLPVTSGTINKATFDPLRWGSQEVGQDIKTLSGGGFNADYTVRFEYKDQRGCSNSVEKVITLYDQPEVNFDVEGGCVDPNVKFSAFVETGSGYNESDLSYLWNWKSANGGDVPLYNIDGTMEVNNLRELTKKLEITGSSFEEIFTANLYATHTFSTSSPQNECTSLLVDEITSKEVEVLISPSVAFVWDSVTVNQETSFFVNELLLESNRIARIGMNFDYLTDTVWYSVPSSILADEDFEPIYYTYNSVGKHKVSVTLSTENNCKSSLQRDVNILPLIEVTPDQPYFQAFEQGSFEPDNDGWYIETLKDDAINIIDETGSMALRMSSWVWSATDFSTIIASDPEKPTSGLYGWSTLNQNGNNRYLGGEDSWLYSPAFDLSGLEKPMVSFNVLYNFEDAKDGVVFQYSIDNGQSWKALGSNEGGVNGIKSGLEWYNWDNVGADPGNQQETQNDNTLTSVGWSGAGDQLTWASARHSLNVIPGDRKHVQFRFAIASTAETSTPKPFGFAFDDFVIQERSKNVLVEQFYSIADGATATNAATQLLDTNIQSLLQASGLIDDQLTITYHISIDDEFKDPFNALNKSDPAARRSWYNVDNVSSFIDGDEGTATPTASNPLTWTEIDLTLSSLEDPGFLIEVIPDPSATEGQIKGAVKFTINKPEGLAAGEELVAYVAIIEQEVAQSIGGIDFHKNVLRKMLPDASGKYIKLANDVANGESLALGSTTDADGDVTTLNVQWDIANIADDNQLAAVLFIQNRQTKEIYQAKILRAGGASSESAFISSKATVANNILDVEDDVNSIVDFKMYPNPSDQLVTIQFDTVMPEGIQWVIYDQTGRVFENGQMSAGLDKFQLSTHNYPSGVYYVSLKGAQYKFDYKKLMIHH</sequence>
<evidence type="ECO:0000259" key="4">
    <source>
        <dbReference type="Pfam" id="PF18962"/>
    </source>
</evidence>
<keyword evidence="6" id="KW-1185">Reference proteome</keyword>
<dbReference type="InterPro" id="IPR026444">
    <property type="entry name" value="Secre_tail"/>
</dbReference>
<dbReference type="RefSeq" id="WP_262309438.1">
    <property type="nucleotide sequence ID" value="NZ_CP106679.1"/>
</dbReference>
<dbReference type="Gene3D" id="2.60.40.1220">
    <property type="match status" value="3"/>
</dbReference>
<feature type="domain" description="SbsA Ig-like" evidence="3">
    <location>
        <begin position="830"/>
        <end position="941"/>
    </location>
</feature>
<evidence type="ECO:0000313" key="5">
    <source>
        <dbReference type="EMBL" id="UXP31999.1"/>
    </source>
</evidence>
<evidence type="ECO:0000256" key="1">
    <source>
        <dbReference type="ARBA" id="ARBA00022729"/>
    </source>
</evidence>
<dbReference type="InterPro" id="IPR032812">
    <property type="entry name" value="SbsA_Ig"/>
</dbReference>
<dbReference type="Gene3D" id="2.60.120.260">
    <property type="entry name" value="Galactose-binding domain-like"/>
    <property type="match status" value="1"/>
</dbReference>
<dbReference type="Gene3D" id="2.60.40.10">
    <property type="entry name" value="Immunoglobulins"/>
    <property type="match status" value="1"/>
</dbReference>
<feature type="domain" description="Secretion system C-terminal sorting" evidence="4">
    <location>
        <begin position="3681"/>
        <end position="3756"/>
    </location>
</feature>
<gene>
    <name evidence="5" type="ORF">N6H18_16770</name>
</gene>
<dbReference type="EMBL" id="CP106679">
    <property type="protein sequence ID" value="UXP31999.1"/>
    <property type="molecule type" value="Genomic_DNA"/>
</dbReference>
<feature type="chain" id="PRO_5046054437" evidence="2">
    <location>
        <begin position="30"/>
        <end position="3758"/>
    </location>
</feature>
<protein>
    <submittedName>
        <fullName evidence="5">Ig-like domain-containing protein</fullName>
    </submittedName>
</protein>
<evidence type="ECO:0000313" key="6">
    <source>
        <dbReference type="Proteomes" id="UP001065174"/>
    </source>
</evidence>
<dbReference type="Proteomes" id="UP001065174">
    <property type="component" value="Chromosome"/>
</dbReference>
<dbReference type="NCBIfam" id="TIGR04183">
    <property type="entry name" value="Por_Secre_tail"/>
    <property type="match status" value="1"/>
</dbReference>
<keyword evidence="1 2" id="KW-0732">Signal</keyword>
<reference evidence="5" key="1">
    <citation type="submission" date="2022-09" db="EMBL/GenBank/DDBJ databases">
        <title>Comparative genomics and taxonomic characterization of three novel marine species of genus Reichenbachiella exhibiting antioxidant and polysaccharide degradation activities.</title>
        <authorList>
            <person name="Muhammad N."/>
            <person name="Lee Y.-J."/>
            <person name="Ko J."/>
            <person name="Kim S.-G."/>
        </authorList>
    </citation>
    <scope>NUCLEOTIDE SEQUENCE</scope>
    <source>
        <strain evidence="5">BKB1-1</strain>
    </source>
</reference>
<proteinExistence type="predicted"/>